<accession>A0AAD5MPV2</accession>
<organism evidence="1 2">
    <name type="scientific">Parelaphostrongylus tenuis</name>
    <name type="common">Meningeal worm</name>
    <dbReference type="NCBI Taxonomy" id="148309"/>
    <lineage>
        <taxon>Eukaryota</taxon>
        <taxon>Metazoa</taxon>
        <taxon>Ecdysozoa</taxon>
        <taxon>Nematoda</taxon>
        <taxon>Chromadorea</taxon>
        <taxon>Rhabditida</taxon>
        <taxon>Rhabditina</taxon>
        <taxon>Rhabditomorpha</taxon>
        <taxon>Strongyloidea</taxon>
        <taxon>Metastrongylidae</taxon>
        <taxon>Parelaphostrongylus</taxon>
    </lineage>
</organism>
<dbReference type="EMBL" id="JAHQIW010001098">
    <property type="protein sequence ID" value="KAJ1351529.1"/>
    <property type="molecule type" value="Genomic_DNA"/>
</dbReference>
<comment type="caution">
    <text evidence="1">The sequence shown here is derived from an EMBL/GenBank/DDBJ whole genome shotgun (WGS) entry which is preliminary data.</text>
</comment>
<reference evidence="1" key="1">
    <citation type="submission" date="2021-06" db="EMBL/GenBank/DDBJ databases">
        <title>Parelaphostrongylus tenuis whole genome reference sequence.</title>
        <authorList>
            <person name="Garwood T.J."/>
            <person name="Larsen P.A."/>
            <person name="Fountain-Jones N.M."/>
            <person name="Garbe J.R."/>
            <person name="Macchietto M.G."/>
            <person name="Kania S.A."/>
            <person name="Gerhold R.W."/>
            <person name="Richards J.E."/>
            <person name="Wolf T.M."/>
        </authorList>
    </citation>
    <scope>NUCLEOTIDE SEQUENCE</scope>
    <source>
        <strain evidence="1">MNPRO001-30</strain>
        <tissue evidence="1">Meninges</tissue>
    </source>
</reference>
<proteinExistence type="predicted"/>
<dbReference type="AlphaFoldDB" id="A0AAD5MPV2"/>
<keyword evidence="2" id="KW-1185">Reference proteome</keyword>
<evidence type="ECO:0000313" key="2">
    <source>
        <dbReference type="Proteomes" id="UP001196413"/>
    </source>
</evidence>
<dbReference type="Proteomes" id="UP001196413">
    <property type="component" value="Unassembled WGS sequence"/>
</dbReference>
<protein>
    <submittedName>
        <fullName evidence="1">Uncharacterized protein</fullName>
    </submittedName>
</protein>
<gene>
    <name evidence="1" type="ORF">KIN20_007559</name>
</gene>
<sequence>MVAKIGDIRTAQRCFETFCEERDGLTDKPKEERPRDVDHQAVVCRTEEDPQICCRILADELDYDPTTVCTFFGRIVLM</sequence>
<evidence type="ECO:0000313" key="1">
    <source>
        <dbReference type="EMBL" id="KAJ1351529.1"/>
    </source>
</evidence>
<name>A0AAD5MPV2_PARTN</name>